<name>A0AC35GVG2_9BILA</name>
<evidence type="ECO:0000313" key="2">
    <source>
        <dbReference type="WBParaSite" id="PS1159_v2.g9252.t1"/>
    </source>
</evidence>
<dbReference type="Proteomes" id="UP000887580">
    <property type="component" value="Unplaced"/>
</dbReference>
<sequence length="78" mass="8802">MLFEIDSFAGPKIDLFITLSQNKPVYLMDTKFVTSALIYVSDNLKSQNYTITVTSNLKYSADVFNNQSLTTSLLGPKW</sequence>
<organism evidence="1 2">
    <name type="scientific">Panagrolaimus sp. PS1159</name>
    <dbReference type="NCBI Taxonomy" id="55785"/>
    <lineage>
        <taxon>Eukaryota</taxon>
        <taxon>Metazoa</taxon>
        <taxon>Ecdysozoa</taxon>
        <taxon>Nematoda</taxon>
        <taxon>Chromadorea</taxon>
        <taxon>Rhabditida</taxon>
        <taxon>Tylenchina</taxon>
        <taxon>Panagrolaimomorpha</taxon>
        <taxon>Panagrolaimoidea</taxon>
        <taxon>Panagrolaimidae</taxon>
        <taxon>Panagrolaimus</taxon>
    </lineage>
</organism>
<reference evidence="2" key="1">
    <citation type="submission" date="2022-11" db="UniProtKB">
        <authorList>
            <consortium name="WormBaseParasite"/>
        </authorList>
    </citation>
    <scope>IDENTIFICATION</scope>
</reference>
<protein>
    <submittedName>
        <fullName evidence="2">Uncharacterized protein</fullName>
    </submittedName>
</protein>
<dbReference type="WBParaSite" id="PS1159_v2.g9252.t1">
    <property type="protein sequence ID" value="PS1159_v2.g9252.t1"/>
    <property type="gene ID" value="PS1159_v2.g9252"/>
</dbReference>
<proteinExistence type="predicted"/>
<evidence type="ECO:0000313" key="1">
    <source>
        <dbReference type="Proteomes" id="UP000887580"/>
    </source>
</evidence>
<accession>A0AC35GVG2</accession>